<dbReference type="GeneID" id="63808898"/>
<proteinExistence type="predicted"/>
<dbReference type="EMBL" id="MCFD01000002">
    <property type="protein sequence ID" value="ORX73336.1"/>
    <property type="molecule type" value="Genomic_DNA"/>
</dbReference>
<accession>A0A1Y1WJD5</accession>
<reference evidence="1 2" key="1">
    <citation type="submission" date="2016-07" db="EMBL/GenBank/DDBJ databases">
        <title>Pervasive Adenine N6-methylation of Active Genes in Fungi.</title>
        <authorList>
            <consortium name="DOE Joint Genome Institute"/>
            <person name="Mondo S.J."/>
            <person name="Dannebaum R.O."/>
            <person name="Kuo R.C."/>
            <person name="Labutti K."/>
            <person name="Haridas S."/>
            <person name="Kuo A."/>
            <person name="Salamov A."/>
            <person name="Ahrendt S.R."/>
            <person name="Lipzen A."/>
            <person name="Sullivan W."/>
            <person name="Andreopoulos W.B."/>
            <person name="Clum A."/>
            <person name="Lindquist E."/>
            <person name="Daum C."/>
            <person name="Ramamoorthy G.K."/>
            <person name="Gryganskyi A."/>
            <person name="Culley D."/>
            <person name="Magnuson J.K."/>
            <person name="James T.Y."/>
            <person name="O'Malley M.A."/>
            <person name="Stajich J.E."/>
            <person name="Spatafora J.W."/>
            <person name="Visel A."/>
            <person name="Grigoriev I.V."/>
        </authorList>
    </citation>
    <scope>NUCLEOTIDE SEQUENCE [LARGE SCALE GENOMIC DNA]</scope>
    <source>
        <strain evidence="1 2">ATCC 12442</strain>
    </source>
</reference>
<organism evidence="1 2">
    <name type="scientific">Linderina pennispora</name>
    <dbReference type="NCBI Taxonomy" id="61395"/>
    <lineage>
        <taxon>Eukaryota</taxon>
        <taxon>Fungi</taxon>
        <taxon>Fungi incertae sedis</taxon>
        <taxon>Zoopagomycota</taxon>
        <taxon>Kickxellomycotina</taxon>
        <taxon>Kickxellomycetes</taxon>
        <taxon>Kickxellales</taxon>
        <taxon>Kickxellaceae</taxon>
        <taxon>Linderina</taxon>
    </lineage>
</organism>
<dbReference type="Proteomes" id="UP000193922">
    <property type="component" value="Unassembled WGS sequence"/>
</dbReference>
<sequence length="76" mass="8810">MSTSYVAYMSYKCHHCMGALCAPFVYFLVGGFYCPFHTPCTLLHTQVYQRWQEMPEHHPQFKYPCSDISACIVGYS</sequence>
<comment type="caution">
    <text evidence="1">The sequence shown here is derived from an EMBL/GenBank/DDBJ whole genome shotgun (WGS) entry which is preliminary data.</text>
</comment>
<name>A0A1Y1WJD5_9FUNG</name>
<dbReference type="RefSeq" id="XP_040746676.1">
    <property type="nucleotide sequence ID" value="XM_040892250.1"/>
</dbReference>
<dbReference type="AlphaFoldDB" id="A0A1Y1WJD5"/>
<evidence type="ECO:0000313" key="1">
    <source>
        <dbReference type="EMBL" id="ORX73336.1"/>
    </source>
</evidence>
<keyword evidence="2" id="KW-1185">Reference proteome</keyword>
<evidence type="ECO:0000313" key="2">
    <source>
        <dbReference type="Proteomes" id="UP000193922"/>
    </source>
</evidence>
<gene>
    <name evidence="1" type="ORF">DL89DRAFT_91520</name>
</gene>
<protein>
    <submittedName>
        <fullName evidence="1">Uncharacterized protein</fullName>
    </submittedName>
</protein>